<gene>
    <name evidence="3" type="primary">LOC107800342</name>
</gene>
<protein>
    <submittedName>
        <fullName evidence="3">Uncharacterized protein</fullName>
    </submittedName>
</protein>
<evidence type="ECO:0000256" key="1">
    <source>
        <dbReference type="SAM" id="Coils"/>
    </source>
</evidence>
<sequence>MDCLASVKEVARAQLNSTEIQLRAEKERAEVQTKRVEELQLQLGSTASDRKNLAKELETAKSLAVVVKADADEMVAQYKADAEATQDLVKNLIEHMKWQSRREAPEEVHARVFDLSTEIEDAKVLETESKKLAYPKEEYFEDSSISEGGEDPGNPGDEADSG</sequence>
<proteinExistence type="predicted"/>
<evidence type="ECO:0000313" key="3">
    <source>
        <dbReference type="RefSeq" id="XP_016478985.1"/>
    </source>
</evidence>
<dbReference type="PaxDb" id="4097-A0A1S4AQZ5"/>
<dbReference type="AlphaFoldDB" id="A0A1S4AQZ5"/>
<dbReference type="KEGG" id="nta:107800342"/>
<reference evidence="3" key="1">
    <citation type="submission" date="2025-08" db="UniProtKB">
        <authorList>
            <consortium name="RefSeq"/>
        </authorList>
    </citation>
    <scope>IDENTIFICATION</scope>
</reference>
<accession>A0A1S4AQZ5</accession>
<keyword evidence="1" id="KW-0175">Coiled coil</keyword>
<evidence type="ECO:0000256" key="2">
    <source>
        <dbReference type="SAM" id="MobiDB-lite"/>
    </source>
</evidence>
<feature type="coiled-coil region" evidence="1">
    <location>
        <begin position="8"/>
        <end position="42"/>
    </location>
</feature>
<feature type="region of interest" description="Disordered" evidence="2">
    <location>
        <begin position="135"/>
        <end position="162"/>
    </location>
</feature>
<name>A0A1S4AQZ5_TOBAC</name>
<dbReference type="RefSeq" id="XP_016478985.1">
    <property type="nucleotide sequence ID" value="XM_016623499.1"/>
</dbReference>
<organism evidence="3">
    <name type="scientific">Nicotiana tabacum</name>
    <name type="common">Common tobacco</name>
    <dbReference type="NCBI Taxonomy" id="4097"/>
    <lineage>
        <taxon>Eukaryota</taxon>
        <taxon>Viridiplantae</taxon>
        <taxon>Streptophyta</taxon>
        <taxon>Embryophyta</taxon>
        <taxon>Tracheophyta</taxon>
        <taxon>Spermatophyta</taxon>
        <taxon>Magnoliopsida</taxon>
        <taxon>eudicotyledons</taxon>
        <taxon>Gunneridae</taxon>
        <taxon>Pentapetalae</taxon>
        <taxon>asterids</taxon>
        <taxon>lamiids</taxon>
        <taxon>Solanales</taxon>
        <taxon>Solanaceae</taxon>
        <taxon>Nicotianoideae</taxon>
        <taxon>Nicotianeae</taxon>
        <taxon>Nicotiana</taxon>
    </lineage>
</organism>
<dbReference type="OrthoDB" id="10304420at2759"/>